<keyword evidence="8" id="KW-1185">Reference proteome</keyword>
<dbReference type="RefSeq" id="XP_018089081.1">
    <property type="nucleotide sequence ID" value="XM_018233592.2"/>
</dbReference>
<evidence type="ECO:0000256" key="6">
    <source>
        <dbReference type="SAM" id="Phobius"/>
    </source>
</evidence>
<dbReference type="Gene3D" id="1.10.238.10">
    <property type="entry name" value="EF-hand"/>
    <property type="match status" value="1"/>
</dbReference>
<organism evidence="8 9">
    <name type="scientific">Xenopus laevis</name>
    <name type="common">African clawed frog</name>
    <dbReference type="NCBI Taxonomy" id="8355"/>
    <lineage>
        <taxon>Eukaryota</taxon>
        <taxon>Metazoa</taxon>
        <taxon>Chordata</taxon>
        <taxon>Craniata</taxon>
        <taxon>Vertebrata</taxon>
        <taxon>Euteleostomi</taxon>
        <taxon>Amphibia</taxon>
        <taxon>Batrachia</taxon>
        <taxon>Anura</taxon>
        <taxon>Pipoidea</taxon>
        <taxon>Pipidae</taxon>
        <taxon>Xenopodinae</taxon>
        <taxon>Xenopus</taxon>
        <taxon>Xenopus</taxon>
    </lineage>
</organism>
<dbReference type="KEGG" id="xla:446964"/>
<evidence type="ECO:0000256" key="1">
    <source>
        <dbReference type="ARBA" id="ARBA00007323"/>
    </source>
</evidence>
<dbReference type="InterPro" id="IPR013787">
    <property type="entry name" value="S100_Ca-bd_sub"/>
</dbReference>
<keyword evidence="6" id="KW-0472">Membrane</keyword>
<name>A0A8J0TI40_XENLA</name>
<keyword evidence="6" id="KW-0812">Transmembrane</keyword>
<dbReference type="Pfam" id="PF01023">
    <property type="entry name" value="S_100"/>
    <property type="match status" value="1"/>
</dbReference>
<dbReference type="PANTHER" id="PTHR11639">
    <property type="entry name" value="S100 CALCIUM-BINDING PROTEIN"/>
    <property type="match status" value="1"/>
</dbReference>
<protein>
    <recommendedName>
        <fullName evidence="2">Protein S100-A10</fullName>
    </recommendedName>
    <alternativeName>
        <fullName evidence="4">Calpactin I light chain</fullName>
    </alternativeName>
    <alternativeName>
        <fullName evidence="5">Calpactin-1 light chain</fullName>
    </alternativeName>
    <alternativeName>
        <fullName evidence="3">S100 calcium-binding protein A10</fullName>
    </alternativeName>
</protein>
<dbReference type="GeneID" id="446964"/>
<dbReference type="GO" id="GO:0005615">
    <property type="term" value="C:extracellular space"/>
    <property type="evidence" value="ECO:0007669"/>
    <property type="project" value="TreeGrafter"/>
</dbReference>
<evidence type="ECO:0000256" key="2">
    <source>
        <dbReference type="ARBA" id="ARBA00018065"/>
    </source>
</evidence>
<keyword evidence="6" id="KW-1133">Transmembrane helix</keyword>
<reference evidence="9" key="1">
    <citation type="submission" date="2025-08" db="UniProtKB">
        <authorList>
            <consortium name="RefSeq"/>
        </authorList>
    </citation>
    <scope>IDENTIFICATION</scope>
    <source>
        <strain evidence="9">J_2021</strain>
        <tissue evidence="9">Erythrocytes</tissue>
    </source>
</reference>
<dbReference type="Proteomes" id="UP000186698">
    <property type="component" value="Chromosome 8S"/>
</dbReference>
<dbReference type="GO" id="GO:0048306">
    <property type="term" value="F:calcium-dependent protein binding"/>
    <property type="evidence" value="ECO:0007669"/>
    <property type="project" value="TreeGrafter"/>
</dbReference>
<proteinExistence type="inferred from homology"/>
<evidence type="ECO:0000256" key="5">
    <source>
        <dbReference type="ARBA" id="ARBA00033448"/>
    </source>
</evidence>
<feature type="domain" description="S100/CaBP-9k-type calcium binding subdomain" evidence="7">
    <location>
        <begin position="7"/>
        <end position="46"/>
    </location>
</feature>
<dbReference type="GO" id="GO:0005737">
    <property type="term" value="C:cytoplasm"/>
    <property type="evidence" value="ECO:0007669"/>
    <property type="project" value="TreeGrafter"/>
</dbReference>
<dbReference type="SMART" id="SM01394">
    <property type="entry name" value="S_100"/>
    <property type="match status" value="1"/>
</dbReference>
<feature type="transmembrane region" description="Helical" evidence="6">
    <location>
        <begin position="71"/>
        <end position="90"/>
    </location>
</feature>
<dbReference type="CTD" id="446964"/>
<sequence>MVAPSELEHAMEKMMLTFHKFAGEKNYMNREDLQKLLESEFSEFLKNQNDPMTVDKIMKDLDDCRKGQVTFHSYCSLIAGLLIASNEYYVKHMKKR</sequence>
<dbReference type="PANTHER" id="PTHR11639:SF74">
    <property type="entry name" value="PROTEIN S100-A10"/>
    <property type="match status" value="1"/>
</dbReference>
<evidence type="ECO:0000256" key="4">
    <source>
        <dbReference type="ARBA" id="ARBA00033060"/>
    </source>
</evidence>
<evidence type="ECO:0000259" key="7">
    <source>
        <dbReference type="SMART" id="SM01394"/>
    </source>
</evidence>
<evidence type="ECO:0000313" key="9">
    <source>
        <dbReference type="RefSeq" id="XP_018089081.1"/>
    </source>
</evidence>
<dbReference type="AlphaFoldDB" id="A0A8J0TI40"/>
<dbReference type="OrthoDB" id="26525at2759"/>
<dbReference type="GO" id="GO:0005509">
    <property type="term" value="F:calcium ion binding"/>
    <property type="evidence" value="ECO:0007669"/>
    <property type="project" value="TreeGrafter"/>
</dbReference>
<evidence type="ECO:0000313" key="8">
    <source>
        <dbReference type="Proteomes" id="UP000186698"/>
    </source>
</evidence>
<dbReference type="InterPro" id="IPR011992">
    <property type="entry name" value="EF-hand-dom_pair"/>
</dbReference>
<gene>
    <name evidence="9" type="primary">s100a10.S</name>
</gene>
<evidence type="ECO:0000256" key="3">
    <source>
        <dbReference type="ARBA" id="ARBA00032653"/>
    </source>
</evidence>
<comment type="similarity">
    <text evidence="1">Belongs to the S-100 family.</text>
</comment>
<accession>A0A8J0TI40</accession>
<dbReference type="SUPFAM" id="SSF47473">
    <property type="entry name" value="EF-hand"/>
    <property type="match status" value="1"/>
</dbReference>